<feature type="transmembrane region" description="Helical" evidence="1">
    <location>
        <begin position="146"/>
        <end position="164"/>
    </location>
</feature>
<feature type="transmembrane region" description="Helical" evidence="1">
    <location>
        <begin position="226"/>
        <end position="247"/>
    </location>
</feature>
<feature type="transmembrane region" description="Helical" evidence="1">
    <location>
        <begin position="313"/>
        <end position="334"/>
    </location>
</feature>
<feature type="transmembrane region" description="Helical" evidence="1">
    <location>
        <begin position="96"/>
        <end position="113"/>
    </location>
</feature>
<feature type="transmembrane region" description="Helical" evidence="1">
    <location>
        <begin position="196"/>
        <end position="214"/>
    </location>
</feature>
<feature type="transmembrane region" description="Helical" evidence="1">
    <location>
        <begin position="119"/>
        <end position="139"/>
    </location>
</feature>
<feature type="domain" description="Heparan-alpha-glucosaminide N-acetyltransferase catalytic" evidence="2">
    <location>
        <begin position="9"/>
        <end position="238"/>
    </location>
</feature>
<feature type="transmembrane region" description="Helical" evidence="1">
    <location>
        <begin position="9"/>
        <end position="26"/>
    </location>
</feature>
<keyword evidence="1" id="KW-0812">Transmembrane</keyword>
<dbReference type="InterPro" id="IPR012429">
    <property type="entry name" value="HGSNAT_cat"/>
</dbReference>
<feature type="transmembrane region" description="Helical" evidence="1">
    <location>
        <begin position="57"/>
        <end position="76"/>
    </location>
</feature>
<sequence length="383" mass="44854">MSVKQLSQRLYAIDALRGFVILIMMLDHVRETFFLHHQVPDPMVISETEPMLFLSRTLAHICAPVFVLLTGLSAYLYQQKNNNLKMTQSFLLKRGIFLIALELTLVNFAWTGQFPPQTIYLQVIWAIGISMVCLAGLIALPRLWQWFIALIIIFGHNLLDPVTFQNQILQSFWNILHQRGWINFENGLRIRTTYPVLPWIGLILMGYCFGRTWFQKHITQVHRRKNILTTAIVSILLFIVLRLINIYGDHSWQYMPTALETFMSFFNLTKYPPSLFFILWNGGIGLLILLFLEKFEHKNWLKPLITFGSVPMFFYILHLFVLKLLYLICVSIFGLNHEKYFGFSHISSVWITSILLSIALYPAVKAFSHFKHQNKHITFLKYF</sequence>
<dbReference type="PANTHER" id="PTHR40407:SF1">
    <property type="entry name" value="HEPARAN-ALPHA-GLUCOSAMINIDE N-ACETYLTRANSFERASE CATALYTIC DOMAIN-CONTAINING PROTEIN"/>
    <property type="match status" value="1"/>
</dbReference>
<accession>A0ABU6DRF9</accession>
<organism evidence="3 4">
    <name type="scientific">Acinetobacter pollinis</name>
    <dbReference type="NCBI Taxonomy" id="2605270"/>
    <lineage>
        <taxon>Bacteria</taxon>
        <taxon>Pseudomonadati</taxon>
        <taxon>Pseudomonadota</taxon>
        <taxon>Gammaproteobacteria</taxon>
        <taxon>Moraxellales</taxon>
        <taxon>Moraxellaceae</taxon>
        <taxon>Acinetobacter</taxon>
    </lineage>
</organism>
<evidence type="ECO:0000313" key="3">
    <source>
        <dbReference type="EMBL" id="MEB5476441.1"/>
    </source>
</evidence>
<keyword evidence="4" id="KW-1185">Reference proteome</keyword>
<gene>
    <name evidence="3" type="ORF">I2F25_05125</name>
</gene>
<dbReference type="EMBL" id="VTDN01000003">
    <property type="protein sequence ID" value="MEB5476441.1"/>
    <property type="molecule type" value="Genomic_DNA"/>
</dbReference>
<evidence type="ECO:0000313" key="4">
    <source>
        <dbReference type="Proteomes" id="UP001339883"/>
    </source>
</evidence>
<feature type="transmembrane region" description="Helical" evidence="1">
    <location>
        <begin position="271"/>
        <end position="292"/>
    </location>
</feature>
<feature type="transmembrane region" description="Helical" evidence="1">
    <location>
        <begin position="340"/>
        <end position="364"/>
    </location>
</feature>
<dbReference type="RefSeq" id="WP_325774951.1">
    <property type="nucleotide sequence ID" value="NZ_VTDN01000003.1"/>
</dbReference>
<evidence type="ECO:0000259" key="2">
    <source>
        <dbReference type="Pfam" id="PF07786"/>
    </source>
</evidence>
<dbReference type="PANTHER" id="PTHR40407">
    <property type="entry name" value="MEMBRANE PROTEIN-LIKE PROTEIN"/>
    <property type="match status" value="1"/>
</dbReference>
<keyword evidence="1" id="KW-1133">Transmembrane helix</keyword>
<dbReference type="Proteomes" id="UP001339883">
    <property type="component" value="Unassembled WGS sequence"/>
</dbReference>
<protein>
    <submittedName>
        <fullName evidence="3">DUF1624 domain-containing protein</fullName>
    </submittedName>
</protein>
<keyword evidence="1" id="KW-0472">Membrane</keyword>
<name>A0ABU6DRF9_9GAMM</name>
<comment type="caution">
    <text evidence="3">The sequence shown here is derived from an EMBL/GenBank/DDBJ whole genome shotgun (WGS) entry which is preliminary data.</text>
</comment>
<evidence type="ECO:0000256" key="1">
    <source>
        <dbReference type="SAM" id="Phobius"/>
    </source>
</evidence>
<dbReference type="Pfam" id="PF07786">
    <property type="entry name" value="HGSNAT_cat"/>
    <property type="match status" value="1"/>
</dbReference>
<proteinExistence type="predicted"/>
<reference evidence="3 4" key="1">
    <citation type="submission" date="2019-08" db="EMBL/GenBank/DDBJ databases">
        <title>Five species of Acinetobacter isolated from floral nectar and animal pollinators.</title>
        <authorList>
            <person name="Hendry T.A."/>
        </authorList>
    </citation>
    <scope>NUCLEOTIDE SEQUENCE [LARGE SCALE GENOMIC DNA]</scope>
    <source>
        <strain evidence="3 4">MD18.27</strain>
    </source>
</reference>